<evidence type="ECO:0000313" key="2">
    <source>
        <dbReference type="Proteomes" id="UP000236327"/>
    </source>
</evidence>
<reference evidence="1 2" key="1">
    <citation type="submission" date="2016-05" db="EMBL/GenBank/DDBJ databases">
        <title>Complete genome sequence of Novosphingobium guangzhouense SA925(T).</title>
        <authorList>
            <person name="Sha S."/>
        </authorList>
    </citation>
    <scope>NUCLEOTIDE SEQUENCE [LARGE SCALE GENOMIC DNA]</scope>
    <source>
        <strain evidence="1 2">SA925</strain>
    </source>
</reference>
<proteinExistence type="predicted"/>
<dbReference type="Proteomes" id="UP000236327">
    <property type="component" value="Unassembled WGS sequence"/>
</dbReference>
<dbReference type="AlphaFoldDB" id="A0A2K2G6B3"/>
<organism evidence="1 2">
    <name type="scientific">Novosphingobium guangzhouense</name>
    <dbReference type="NCBI Taxonomy" id="1850347"/>
    <lineage>
        <taxon>Bacteria</taxon>
        <taxon>Pseudomonadati</taxon>
        <taxon>Pseudomonadota</taxon>
        <taxon>Alphaproteobacteria</taxon>
        <taxon>Sphingomonadales</taxon>
        <taxon>Sphingomonadaceae</taxon>
        <taxon>Novosphingobium</taxon>
    </lineage>
</organism>
<name>A0A2K2G6B3_9SPHN</name>
<evidence type="ECO:0000313" key="1">
    <source>
        <dbReference type="EMBL" id="PNU06518.1"/>
    </source>
</evidence>
<sequence length="59" mass="6627">MIDVSGREGVIALLRLGARRSIPIIVQRRPLWEALQERRYSPVESLGKGSIPTVVDQQD</sequence>
<keyword evidence="2" id="KW-1185">Reference proteome</keyword>
<gene>
    <name evidence="1" type="ORF">A8V01_02975</name>
</gene>
<dbReference type="RefSeq" id="WP_103094464.1">
    <property type="nucleotide sequence ID" value="NZ_LYMM01000002.1"/>
</dbReference>
<comment type="caution">
    <text evidence="1">The sequence shown here is derived from an EMBL/GenBank/DDBJ whole genome shotgun (WGS) entry which is preliminary data.</text>
</comment>
<dbReference type="EMBL" id="LYMM01000002">
    <property type="protein sequence ID" value="PNU06518.1"/>
    <property type="molecule type" value="Genomic_DNA"/>
</dbReference>
<accession>A0A2K2G6B3</accession>
<protein>
    <submittedName>
        <fullName evidence="1">Uncharacterized protein</fullName>
    </submittedName>
</protein>